<gene>
    <name evidence="2" type="ORF">DDE83_003374</name>
</gene>
<evidence type="ECO:0000259" key="1">
    <source>
        <dbReference type="PROSITE" id="PS50181"/>
    </source>
</evidence>
<dbReference type="SMART" id="SM00256">
    <property type="entry name" value="FBOX"/>
    <property type="match status" value="1"/>
</dbReference>
<comment type="caution">
    <text evidence="2">The sequence shown here is derived from an EMBL/GenBank/DDBJ whole genome shotgun (WGS) entry which is preliminary data.</text>
</comment>
<keyword evidence="3" id="KW-1185">Reference proteome</keyword>
<dbReference type="EMBL" id="QGDH01000038">
    <property type="protein sequence ID" value="RAR13240.1"/>
    <property type="molecule type" value="Genomic_DNA"/>
</dbReference>
<dbReference type="InterPro" id="IPR036047">
    <property type="entry name" value="F-box-like_dom_sf"/>
</dbReference>
<dbReference type="Proteomes" id="UP000249619">
    <property type="component" value="Unassembled WGS sequence"/>
</dbReference>
<organism evidence="2 3">
    <name type="scientific">Stemphylium lycopersici</name>
    <name type="common">Tomato gray leaf spot disease fungus</name>
    <name type="synonym">Thyrospora lycopersici</name>
    <dbReference type="NCBI Taxonomy" id="183478"/>
    <lineage>
        <taxon>Eukaryota</taxon>
        <taxon>Fungi</taxon>
        <taxon>Dikarya</taxon>
        <taxon>Ascomycota</taxon>
        <taxon>Pezizomycotina</taxon>
        <taxon>Dothideomycetes</taxon>
        <taxon>Pleosporomycetidae</taxon>
        <taxon>Pleosporales</taxon>
        <taxon>Pleosporineae</taxon>
        <taxon>Pleosporaceae</taxon>
        <taxon>Stemphylium</taxon>
    </lineage>
</organism>
<dbReference type="OrthoDB" id="3695298at2759"/>
<evidence type="ECO:0000313" key="2">
    <source>
        <dbReference type="EMBL" id="RAR13240.1"/>
    </source>
</evidence>
<feature type="domain" description="F-box" evidence="1">
    <location>
        <begin position="58"/>
        <end position="104"/>
    </location>
</feature>
<proteinExistence type="predicted"/>
<dbReference type="SUPFAM" id="SSF81383">
    <property type="entry name" value="F-box domain"/>
    <property type="match status" value="1"/>
</dbReference>
<accession>A0A364N7K0</accession>
<dbReference type="Pfam" id="PF12937">
    <property type="entry name" value="F-box-like"/>
    <property type="match status" value="1"/>
</dbReference>
<dbReference type="InterPro" id="IPR001810">
    <property type="entry name" value="F-box_dom"/>
</dbReference>
<sequence length="468" mass="54254">MSQLRAKQPVTVSSPSSPSYDFRLLPPYLRRHVELGFNQDDVAALLSSIDSSQDRSSTPRLAHLPAELLLQILEYVPIDHVLDWRLVCRGFRDAIDGRVLYHHLRRTELVGYMGSRRSRPMEVLEDEDYEKINLLEARFQHLEQSQDGRHASVEKKPVWSGTHAIFRIEDEWYRNFHTIGGASARQGNTIEDADTQWINTLDRLELRRAEEGFGTLRWCIRLDHAVLDVDFPTETDRVQFDFDINLRNGIIRVAWKDMLVRFLKTERELRLMLHRTRDSDYTFSHTEDCLRELRRTRLAASLNLASKTDRHIKWSLTLLHPVFARPGREHTMMLENVENDATHTLLLLRRAASMSSRQLAHLDTLAADFRAMENELRELDDSFAEFKSYMSMPGFQMNILLPAMIANAGHIPKNPVAWTDELRLRIEGQVERWRGQRGVVEQIKALLEGSNEAMAVPDDSFDELGSDF</sequence>
<name>A0A364N7K0_STELY</name>
<protein>
    <recommendedName>
        <fullName evidence="1">F-box domain-containing protein</fullName>
    </recommendedName>
</protein>
<evidence type="ECO:0000313" key="3">
    <source>
        <dbReference type="Proteomes" id="UP000249619"/>
    </source>
</evidence>
<dbReference type="AlphaFoldDB" id="A0A364N7K0"/>
<reference evidence="3" key="1">
    <citation type="submission" date="2018-05" db="EMBL/GenBank/DDBJ databases">
        <title>Draft genome sequence of Stemphylium lycopersici strain CIDEFI 213.</title>
        <authorList>
            <person name="Medina R."/>
            <person name="Franco M.E.E."/>
            <person name="Lucentini C.G."/>
            <person name="Saparrat M.C.N."/>
            <person name="Balatti P.A."/>
        </authorList>
    </citation>
    <scope>NUCLEOTIDE SEQUENCE [LARGE SCALE GENOMIC DNA]</scope>
    <source>
        <strain evidence="3">CIDEFI 213</strain>
    </source>
</reference>
<dbReference type="Gene3D" id="1.20.1280.50">
    <property type="match status" value="1"/>
</dbReference>
<dbReference type="PROSITE" id="PS50181">
    <property type="entry name" value="FBOX"/>
    <property type="match status" value="1"/>
</dbReference>